<evidence type="ECO:0000313" key="2">
    <source>
        <dbReference type="Proteomes" id="UP001430953"/>
    </source>
</evidence>
<name>A0AAW2H3A1_9HYME</name>
<protein>
    <submittedName>
        <fullName evidence="1">Uncharacterized protein</fullName>
    </submittedName>
</protein>
<evidence type="ECO:0000313" key="1">
    <source>
        <dbReference type="EMBL" id="KAL0134042.1"/>
    </source>
</evidence>
<dbReference type="EMBL" id="JADYXP020000001">
    <property type="protein sequence ID" value="KAL0134042.1"/>
    <property type="molecule type" value="Genomic_DNA"/>
</dbReference>
<sequence>MRYIKKKGLLLHNTMNFNVRLGVLLRTIASYFSLFPVAYTSESIKVCIIERRILRRVKEMYFDQTRARPRREFCASIMEHLREKRPEYSGKSI</sequence>
<comment type="caution">
    <text evidence="1">The sequence shown here is derived from an EMBL/GenBank/DDBJ whole genome shotgun (WGS) entry which is preliminary data.</text>
</comment>
<keyword evidence="2" id="KW-1185">Reference proteome</keyword>
<proteinExistence type="predicted"/>
<dbReference type="AlphaFoldDB" id="A0AAW2H3A1"/>
<dbReference type="Proteomes" id="UP001430953">
    <property type="component" value="Unassembled WGS sequence"/>
</dbReference>
<accession>A0AAW2H3A1</accession>
<gene>
    <name evidence="1" type="ORF">PUN28_001138</name>
</gene>
<reference evidence="1 2" key="1">
    <citation type="submission" date="2023-03" db="EMBL/GenBank/DDBJ databases">
        <title>High recombination rates correlate with genetic variation in Cardiocondyla obscurior ants.</title>
        <authorList>
            <person name="Errbii M."/>
        </authorList>
    </citation>
    <scope>NUCLEOTIDE SEQUENCE [LARGE SCALE GENOMIC DNA]</scope>
    <source>
        <strain evidence="1">Alpha-2009</strain>
        <tissue evidence="1">Whole body</tissue>
    </source>
</reference>
<organism evidence="1 2">
    <name type="scientific">Cardiocondyla obscurior</name>
    <dbReference type="NCBI Taxonomy" id="286306"/>
    <lineage>
        <taxon>Eukaryota</taxon>
        <taxon>Metazoa</taxon>
        <taxon>Ecdysozoa</taxon>
        <taxon>Arthropoda</taxon>
        <taxon>Hexapoda</taxon>
        <taxon>Insecta</taxon>
        <taxon>Pterygota</taxon>
        <taxon>Neoptera</taxon>
        <taxon>Endopterygota</taxon>
        <taxon>Hymenoptera</taxon>
        <taxon>Apocrita</taxon>
        <taxon>Aculeata</taxon>
        <taxon>Formicoidea</taxon>
        <taxon>Formicidae</taxon>
        <taxon>Myrmicinae</taxon>
        <taxon>Cardiocondyla</taxon>
    </lineage>
</organism>